<sequence>MQMEGCPFIGIMVATRYARRVVLKRYQSHHDLKLKLFAFTPADINWRKRRIRGLSLKGNKWVQRSFRFPKSIINRCHNNRKTVVIQRLQRLIGKHKVFNTINQLNKWSIQKILKESFLQMYVPDMFPFRNANLQELLEKYKLVYIKPVLGSRGKKVHRIERMDNGDTYVSVHSLAPTYIYRNGEDYVKRIKKLIGRTPFIIQQGIRAKSINQRHFDIRVHLQKDMTGNWAVSAIVSRVAHEHYFNTSIYECLYNVGEQAAEFPMGENVLQTLRQISVNAAQMVESRIGLMGELSVDYVMDQADKLWIIELNGNPQKDIYEDFDHDRLTAIVHRRPIEYAYYLAMSRKSNKTEIG</sequence>
<dbReference type="RefSeq" id="WP_003390392.1">
    <property type="nucleotide sequence ID" value="NZ_APBN01000011.1"/>
</dbReference>
<dbReference type="AlphaFoldDB" id="M8DBT7"/>
<dbReference type="EMBL" id="APBN01000011">
    <property type="protein sequence ID" value="EMT50873.1"/>
    <property type="molecule type" value="Genomic_DNA"/>
</dbReference>
<keyword evidence="1" id="KW-0547">Nucleotide-binding</keyword>
<dbReference type="InterPro" id="IPR011761">
    <property type="entry name" value="ATP-grasp"/>
</dbReference>
<dbReference type="Proteomes" id="UP000012081">
    <property type="component" value="Unassembled WGS sequence"/>
</dbReference>
<accession>M8DBT7</accession>
<reference evidence="3 4" key="1">
    <citation type="submission" date="2013-03" db="EMBL/GenBank/DDBJ databases">
        <title>Assembly of a new bacterial strain Brevibacillus borstelensis AK1.</title>
        <authorList>
            <person name="Rajan I."/>
            <person name="PoliReddy D."/>
            <person name="Sugumar T."/>
            <person name="Rathinam K."/>
            <person name="Alqarawi S."/>
            <person name="Khalil A.B."/>
            <person name="Sivakumar N."/>
        </authorList>
    </citation>
    <scope>NUCLEOTIDE SEQUENCE [LARGE SCALE GENOMIC DNA]</scope>
    <source>
        <strain evidence="3 4">AK1</strain>
    </source>
</reference>
<evidence type="ECO:0000259" key="2">
    <source>
        <dbReference type="PROSITE" id="PS50975"/>
    </source>
</evidence>
<dbReference type="PROSITE" id="PS50975">
    <property type="entry name" value="ATP_GRASP"/>
    <property type="match status" value="1"/>
</dbReference>
<dbReference type="Gene3D" id="3.30.470.20">
    <property type="entry name" value="ATP-grasp fold, B domain"/>
    <property type="match status" value="1"/>
</dbReference>
<evidence type="ECO:0000256" key="1">
    <source>
        <dbReference type="PROSITE-ProRule" id="PRU00409"/>
    </source>
</evidence>
<proteinExistence type="predicted"/>
<dbReference type="Pfam" id="PF14398">
    <property type="entry name" value="ATPgrasp_YheCD"/>
    <property type="match status" value="1"/>
</dbReference>
<name>M8DBT7_9BACL</name>
<dbReference type="GO" id="GO:0046872">
    <property type="term" value="F:metal ion binding"/>
    <property type="evidence" value="ECO:0007669"/>
    <property type="project" value="InterPro"/>
</dbReference>
<keyword evidence="1" id="KW-0067">ATP-binding</keyword>
<evidence type="ECO:0000313" key="4">
    <source>
        <dbReference type="Proteomes" id="UP000012081"/>
    </source>
</evidence>
<dbReference type="STRING" id="1300222.I532_19746"/>
<dbReference type="InterPro" id="IPR026838">
    <property type="entry name" value="YheC/D"/>
</dbReference>
<gene>
    <name evidence="3" type="ORF">I532_19746</name>
</gene>
<keyword evidence="4" id="KW-1185">Reference proteome</keyword>
<feature type="domain" description="ATP-grasp" evidence="2">
    <location>
        <begin position="114"/>
        <end position="341"/>
    </location>
</feature>
<protein>
    <recommendedName>
        <fullName evidence="2">ATP-grasp domain-containing protein</fullName>
    </recommendedName>
</protein>
<dbReference type="OrthoDB" id="7869153at2"/>
<dbReference type="SUPFAM" id="SSF56059">
    <property type="entry name" value="Glutathione synthetase ATP-binding domain-like"/>
    <property type="match status" value="1"/>
</dbReference>
<evidence type="ECO:0000313" key="3">
    <source>
        <dbReference type="EMBL" id="EMT50873.1"/>
    </source>
</evidence>
<dbReference type="GO" id="GO:0005524">
    <property type="term" value="F:ATP binding"/>
    <property type="evidence" value="ECO:0007669"/>
    <property type="project" value="UniProtKB-UniRule"/>
</dbReference>
<dbReference type="PATRIC" id="fig|1300222.3.peg.4149"/>
<organism evidence="3 4">
    <name type="scientific">Brevibacillus borstelensis AK1</name>
    <dbReference type="NCBI Taxonomy" id="1300222"/>
    <lineage>
        <taxon>Bacteria</taxon>
        <taxon>Bacillati</taxon>
        <taxon>Bacillota</taxon>
        <taxon>Bacilli</taxon>
        <taxon>Bacillales</taxon>
        <taxon>Paenibacillaceae</taxon>
        <taxon>Brevibacillus</taxon>
    </lineage>
</organism>
<comment type="caution">
    <text evidence="3">The sequence shown here is derived from an EMBL/GenBank/DDBJ whole genome shotgun (WGS) entry which is preliminary data.</text>
</comment>